<keyword evidence="5 10" id="KW-0812">Transmembrane</keyword>
<dbReference type="RefSeq" id="WP_027313386.1">
    <property type="nucleotide sequence ID" value="NZ_JBHLZN010000001.1"/>
</dbReference>
<evidence type="ECO:0000256" key="6">
    <source>
        <dbReference type="ARBA" id="ARBA00022801"/>
    </source>
</evidence>
<evidence type="ECO:0000313" key="14">
    <source>
        <dbReference type="Proteomes" id="UP001589628"/>
    </source>
</evidence>
<evidence type="ECO:0000256" key="9">
    <source>
        <dbReference type="ARBA" id="ARBA00023136"/>
    </source>
</evidence>
<evidence type="ECO:0000256" key="3">
    <source>
        <dbReference type="ARBA" id="ARBA00022475"/>
    </source>
</evidence>
<dbReference type="NCBIfam" id="NF008745">
    <property type="entry name" value="PRK11778.1"/>
    <property type="match status" value="1"/>
</dbReference>
<organism evidence="13 14">
    <name type="scientific">Balneatrix alpica</name>
    <dbReference type="NCBI Taxonomy" id="75684"/>
    <lineage>
        <taxon>Bacteria</taxon>
        <taxon>Pseudomonadati</taxon>
        <taxon>Pseudomonadota</taxon>
        <taxon>Gammaproteobacteria</taxon>
        <taxon>Oceanospirillales</taxon>
        <taxon>Balneatrichaceae</taxon>
        <taxon>Balneatrix</taxon>
    </lineage>
</organism>
<name>A0ABV5Z827_9GAMM</name>
<keyword evidence="8 10" id="KW-1133">Transmembrane helix</keyword>
<keyword evidence="3" id="KW-1003">Cell membrane</keyword>
<reference evidence="13 14" key="1">
    <citation type="submission" date="2024-09" db="EMBL/GenBank/DDBJ databases">
        <authorList>
            <person name="Sun Q."/>
            <person name="Mori K."/>
        </authorList>
    </citation>
    <scope>NUCLEOTIDE SEQUENCE [LARGE SCALE GENOMIC DNA]</scope>
    <source>
        <strain evidence="13 14">ATCC 51285</strain>
    </source>
</reference>
<evidence type="ECO:0000256" key="10">
    <source>
        <dbReference type="SAM" id="Phobius"/>
    </source>
</evidence>
<evidence type="ECO:0000256" key="8">
    <source>
        <dbReference type="ARBA" id="ARBA00022989"/>
    </source>
</evidence>
<evidence type="ECO:0000256" key="7">
    <source>
        <dbReference type="ARBA" id="ARBA00022825"/>
    </source>
</evidence>
<keyword evidence="9 10" id="KW-0472">Membrane</keyword>
<comment type="similarity">
    <text evidence="2">Belongs to the peptidase S49 family.</text>
</comment>
<dbReference type="Pfam" id="PF08496">
    <property type="entry name" value="Peptidase_S49_N"/>
    <property type="match status" value="1"/>
</dbReference>
<dbReference type="GO" id="GO:0008233">
    <property type="term" value="F:peptidase activity"/>
    <property type="evidence" value="ECO:0007669"/>
    <property type="project" value="UniProtKB-KW"/>
</dbReference>
<dbReference type="PANTHER" id="PTHR42987">
    <property type="entry name" value="PEPTIDASE S49"/>
    <property type="match status" value="1"/>
</dbReference>
<comment type="subcellular location">
    <subcellularLocation>
        <location evidence="1">Cell membrane</location>
    </subcellularLocation>
</comment>
<accession>A0ABV5Z827</accession>
<sequence>MEALVEYGLFVAKLATVLVLVALTLVSIILGVKGQRGGRKGQLEIQHLNQHFEEIATAIKEHILSPEQLKLERKEQKKRVKSKEEQAKRAESKRIYVLDFVGDMRAHAVDKLREEITAVLSVARAGEDEVLLRLESPGGVVHGYGLAAAQLMRLREAGIAVTVAVDKVAASGGYLMACVADRILAAPFAIIGSIGVVAQIPNIHRLLKKNDIDVELLTAGEYKRTLTVLGENTEKGREKFLQDLEETHRLFKEQVQQCRPQLEIEKVATGEVWYGSQALSLNLVDQLMTSDQWVQQSCQHAQVYWVRYQQPRNWQDKLGVAATAVLDAVERKWGQWTRIGRVSH</sequence>
<dbReference type="PANTHER" id="PTHR42987:SF4">
    <property type="entry name" value="PROTEASE SOHB-RELATED"/>
    <property type="match status" value="1"/>
</dbReference>
<dbReference type="InterPro" id="IPR029045">
    <property type="entry name" value="ClpP/crotonase-like_dom_sf"/>
</dbReference>
<keyword evidence="6 13" id="KW-0378">Hydrolase</keyword>
<feature type="transmembrane region" description="Helical" evidence="10">
    <location>
        <begin position="12"/>
        <end position="32"/>
    </location>
</feature>
<evidence type="ECO:0000256" key="2">
    <source>
        <dbReference type="ARBA" id="ARBA00008683"/>
    </source>
</evidence>
<dbReference type="Proteomes" id="UP001589628">
    <property type="component" value="Unassembled WGS sequence"/>
</dbReference>
<dbReference type="InterPro" id="IPR013703">
    <property type="entry name" value="Peptidase_S49_N_proteobac"/>
</dbReference>
<feature type="domain" description="Peptidase S49" evidence="11">
    <location>
        <begin position="154"/>
        <end position="303"/>
    </location>
</feature>
<evidence type="ECO:0000259" key="12">
    <source>
        <dbReference type="Pfam" id="PF08496"/>
    </source>
</evidence>
<evidence type="ECO:0000313" key="13">
    <source>
        <dbReference type="EMBL" id="MFB9884985.1"/>
    </source>
</evidence>
<dbReference type="EMBL" id="JBHLZN010000001">
    <property type="protein sequence ID" value="MFB9884985.1"/>
    <property type="molecule type" value="Genomic_DNA"/>
</dbReference>
<keyword evidence="14" id="KW-1185">Reference proteome</keyword>
<dbReference type="EC" id="3.4.21.-" evidence="13"/>
<dbReference type="Gene3D" id="6.20.330.10">
    <property type="match status" value="1"/>
</dbReference>
<evidence type="ECO:0000259" key="11">
    <source>
        <dbReference type="Pfam" id="PF01343"/>
    </source>
</evidence>
<dbReference type="InterPro" id="IPR047272">
    <property type="entry name" value="S49_SppA_C"/>
</dbReference>
<gene>
    <name evidence="13" type="primary">sohB</name>
    <name evidence="13" type="ORF">ACFFLH_00990</name>
</gene>
<dbReference type="SUPFAM" id="SSF52096">
    <property type="entry name" value="ClpP/crotonase"/>
    <property type="match status" value="1"/>
</dbReference>
<proteinExistence type="inferred from homology"/>
<evidence type="ECO:0000256" key="1">
    <source>
        <dbReference type="ARBA" id="ARBA00004236"/>
    </source>
</evidence>
<dbReference type="InterPro" id="IPR002142">
    <property type="entry name" value="Peptidase_S49"/>
</dbReference>
<feature type="domain" description="Peptidase S49 N-terminal proteobacteria" evidence="12">
    <location>
        <begin position="2"/>
        <end position="151"/>
    </location>
</feature>
<dbReference type="CDD" id="cd07023">
    <property type="entry name" value="S49_Sppa_N_C"/>
    <property type="match status" value="1"/>
</dbReference>
<keyword evidence="4 13" id="KW-0645">Protease</keyword>
<dbReference type="Pfam" id="PF01343">
    <property type="entry name" value="Peptidase_S49"/>
    <property type="match status" value="1"/>
</dbReference>
<dbReference type="GO" id="GO:0006508">
    <property type="term" value="P:proteolysis"/>
    <property type="evidence" value="ECO:0007669"/>
    <property type="project" value="UniProtKB-KW"/>
</dbReference>
<comment type="caution">
    <text evidence="13">The sequence shown here is derived from an EMBL/GenBank/DDBJ whole genome shotgun (WGS) entry which is preliminary data.</text>
</comment>
<protein>
    <submittedName>
        <fullName evidence="13">Protease SohB</fullName>
        <ecNumber evidence="13">3.4.21.-</ecNumber>
    </submittedName>
</protein>
<evidence type="ECO:0000256" key="4">
    <source>
        <dbReference type="ARBA" id="ARBA00022670"/>
    </source>
</evidence>
<dbReference type="Gene3D" id="3.90.226.10">
    <property type="entry name" value="2-enoyl-CoA Hydratase, Chain A, domain 1"/>
    <property type="match status" value="1"/>
</dbReference>
<keyword evidence="7" id="KW-0720">Serine protease</keyword>
<evidence type="ECO:0000256" key="5">
    <source>
        <dbReference type="ARBA" id="ARBA00022692"/>
    </source>
</evidence>